<dbReference type="EMBL" id="JXBC01000002">
    <property type="protein sequence ID" value="KIU12525.1"/>
    <property type="molecule type" value="Genomic_DNA"/>
</dbReference>
<evidence type="ECO:0000313" key="1">
    <source>
        <dbReference type="EMBL" id="KIU12525.1"/>
    </source>
</evidence>
<sequence length="69" mass="8126">MIRNTITPKSKTNNKRFLTVTFETRKRPFTPYLGLFHFMPEIGQVERCSSEGIKKESLHNASFLFNQDF</sequence>
<name>A0A0D1KUR8_BACIU</name>
<accession>A0A0D1KUR8</accession>
<evidence type="ECO:0000313" key="2">
    <source>
        <dbReference type="Proteomes" id="UP000032247"/>
    </source>
</evidence>
<organism evidence="1 2">
    <name type="scientific">Bacillus subtilis</name>
    <dbReference type="NCBI Taxonomy" id="1423"/>
    <lineage>
        <taxon>Bacteria</taxon>
        <taxon>Bacillati</taxon>
        <taxon>Bacillota</taxon>
        <taxon>Bacilli</taxon>
        <taxon>Bacillales</taxon>
        <taxon>Bacillaceae</taxon>
        <taxon>Bacillus</taxon>
    </lineage>
</organism>
<comment type="caution">
    <text evidence="1">The sequence shown here is derived from an EMBL/GenBank/DDBJ whole genome shotgun (WGS) entry which is preliminary data.</text>
</comment>
<gene>
    <name evidence="1" type="ORF">SC09_Contig19orf01027</name>
</gene>
<proteinExistence type="predicted"/>
<dbReference type="Proteomes" id="UP000032247">
    <property type="component" value="Unassembled WGS sequence"/>
</dbReference>
<protein>
    <submittedName>
        <fullName evidence="1">Uncharacterized protein</fullName>
    </submittedName>
</protein>
<reference evidence="1 2" key="1">
    <citation type="submission" date="2014-12" db="EMBL/GenBank/DDBJ databases">
        <title>Comparative genome analysis of Bacillus coagulans HM-08, Clostridium butyricum HM-68, Bacillus subtilis HM-66 and Bacillus licheniformis BL-09.</title>
        <authorList>
            <person name="Zhang H."/>
        </authorList>
    </citation>
    <scope>NUCLEOTIDE SEQUENCE [LARGE SCALE GENOMIC DNA]</scope>
    <source>
        <strain evidence="1 2">HM-66</strain>
    </source>
</reference>
<dbReference type="AlphaFoldDB" id="A0A0D1KUR8"/>